<name>A0A9Q0SNU8_SALVM</name>
<evidence type="ECO:0000256" key="3">
    <source>
        <dbReference type="ARBA" id="ARBA00023277"/>
    </source>
</evidence>
<dbReference type="PANTHER" id="PTHR10091">
    <property type="entry name" value="ALDOSE-1-EPIMERASE"/>
    <property type="match status" value="1"/>
</dbReference>
<organism evidence="5 6">
    <name type="scientific">Salix viminalis</name>
    <name type="common">Common osier</name>
    <name type="synonym">Basket willow</name>
    <dbReference type="NCBI Taxonomy" id="40686"/>
    <lineage>
        <taxon>Eukaryota</taxon>
        <taxon>Viridiplantae</taxon>
        <taxon>Streptophyta</taxon>
        <taxon>Embryophyta</taxon>
        <taxon>Tracheophyta</taxon>
        <taxon>Spermatophyta</taxon>
        <taxon>Magnoliopsida</taxon>
        <taxon>eudicotyledons</taxon>
        <taxon>Gunneridae</taxon>
        <taxon>Pentapetalae</taxon>
        <taxon>rosids</taxon>
        <taxon>fabids</taxon>
        <taxon>Malpighiales</taxon>
        <taxon>Salicaceae</taxon>
        <taxon>Saliceae</taxon>
        <taxon>Salix</taxon>
    </lineage>
</organism>
<dbReference type="GO" id="GO:0033499">
    <property type="term" value="P:galactose catabolic process via UDP-galactose, Leloir pathway"/>
    <property type="evidence" value="ECO:0007669"/>
    <property type="project" value="TreeGrafter"/>
</dbReference>
<comment type="caution">
    <text evidence="5">The sequence shown here is derived from an EMBL/GenBank/DDBJ whole genome shotgun (WGS) entry which is preliminary data.</text>
</comment>
<sequence length="428" mass="47732">MPWYYSVHHPSLLDVAVIRYIKEMWHFNKKALIVVLDPQGRVVNPNAIHMVWIWRSLAFPFTSSREEALWNEETWKMKLLVDSIDPLILSWIFGFLAIGCSAREEIGIYELKQGNLSVKLTNYGAHIISLVVPDKHGKLGDVVLGYDTIKEYKKQTLGYLSDYYGVHHMMNDSSSFGATVGRVGNRISGAQFTLNGTLYKLIANDGKNTLHGGPKGFTLMVNKDSPGDLRAIVVYKLLGDNKMSITMKAKALNKATPVNLINHAYWNLGGHDSGDILSEEIQIFGSHYTPVDAQLIPTGKVVTVKGTPYDFLRPRTVGSMFSKLAAGYDINYAIDGSAEQKLTKAAIVHDKKSGRVMEISTNQPGVQFYTSNTLYQKGKGGFTYKPHAALCLETQGFPDSVNHPTFPSQIVNPGESYKHYMLFKFSNL</sequence>
<reference evidence="5" key="1">
    <citation type="submission" date="2022-11" db="EMBL/GenBank/DDBJ databases">
        <authorList>
            <person name="Hyden B.L."/>
            <person name="Feng K."/>
            <person name="Yates T."/>
            <person name="Jawdy S."/>
            <person name="Smart L.B."/>
            <person name="Muchero W."/>
        </authorList>
    </citation>
    <scope>NUCLEOTIDE SEQUENCE</scope>
    <source>
        <tissue evidence="5">Shoot tip</tissue>
    </source>
</reference>
<evidence type="ECO:0000313" key="6">
    <source>
        <dbReference type="Proteomes" id="UP001151529"/>
    </source>
</evidence>
<accession>A0A9Q0SNU8</accession>
<keyword evidence="6" id="KW-1185">Reference proteome</keyword>
<keyword evidence="3" id="KW-0119">Carbohydrate metabolism</keyword>
<dbReference type="EMBL" id="JAPFFL010000013">
    <property type="protein sequence ID" value="KAJ6683880.1"/>
    <property type="molecule type" value="Genomic_DNA"/>
</dbReference>
<protein>
    <recommendedName>
        <fullName evidence="4">Sieve element occlusion C-terminal domain-containing protein</fullName>
    </recommendedName>
</protein>
<dbReference type="GO" id="GO:0006006">
    <property type="term" value="P:glucose metabolic process"/>
    <property type="evidence" value="ECO:0007669"/>
    <property type="project" value="TreeGrafter"/>
</dbReference>
<dbReference type="AlphaFoldDB" id="A0A9Q0SNU8"/>
<dbReference type="SUPFAM" id="SSF74650">
    <property type="entry name" value="Galactose mutarotase-like"/>
    <property type="match status" value="1"/>
</dbReference>
<gene>
    <name evidence="5" type="ORF">OIU85_007566</name>
</gene>
<dbReference type="InterPro" id="IPR008183">
    <property type="entry name" value="Aldose_1/G6P_1-epimerase"/>
</dbReference>
<keyword evidence="2" id="KW-0413">Isomerase</keyword>
<dbReference type="Pfam" id="PF14577">
    <property type="entry name" value="SEO_C"/>
    <property type="match status" value="1"/>
</dbReference>
<comment type="similarity">
    <text evidence="1">Belongs to the aldose epimerase family.</text>
</comment>
<dbReference type="InterPro" id="IPR014718">
    <property type="entry name" value="GH-type_carb-bd"/>
</dbReference>
<dbReference type="GO" id="GO:0004034">
    <property type="term" value="F:aldose 1-epimerase activity"/>
    <property type="evidence" value="ECO:0007669"/>
    <property type="project" value="TreeGrafter"/>
</dbReference>
<dbReference type="CDD" id="cd09019">
    <property type="entry name" value="galactose_mutarotase_like"/>
    <property type="match status" value="1"/>
</dbReference>
<evidence type="ECO:0000256" key="1">
    <source>
        <dbReference type="ARBA" id="ARBA00006206"/>
    </source>
</evidence>
<dbReference type="GO" id="GO:0030246">
    <property type="term" value="F:carbohydrate binding"/>
    <property type="evidence" value="ECO:0007669"/>
    <property type="project" value="InterPro"/>
</dbReference>
<dbReference type="PANTHER" id="PTHR10091:SF0">
    <property type="entry name" value="GALACTOSE MUTAROTASE"/>
    <property type="match status" value="1"/>
</dbReference>
<dbReference type="Gene3D" id="2.70.98.10">
    <property type="match status" value="1"/>
</dbReference>
<dbReference type="Proteomes" id="UP001151529">
    <property type="component" value="Chromosome 17"/>
</dbReference>
<dbReference type="InterPro" id="IPR027944">
    <property type="entry name" value="SEO_C"/>
</dbReference>
<proteinExistence type="inferred from homology"/>
<dbReference type="InterPro" id="IPR047215">
    <property type="entry name" value="Galactose_mutarotase-like"/>
</dbReference>
<dbReference type="Pfam" id="PF01263">
    <property type="entry name" value="Aldose_epim"/>
    <property type="match status" value="1"/>
</dbReference>
<evidence type="ECO:0000313" key="5">
    <source>
        <dbReference type="EMBL" id="KAJ6683880.1"/>
    </source>
</evidence>
<dbReference type="InterPro" id="IPR011013">
    <property type="entry name" value="Gal_mutarotase_sf_dom"/>
</dbReference>
<feature type="domain" description="Sieve element occlusion C-terminal" evidence="4">
    <location>
        <begin position="64"/>
        <end position="92"/>
    </location>
</feature>
<evidence type="ECO:0000256" key="2">
    <source>
        <dbReference type="ARBA" id="ARBA00023235"/>
    </source>
</evidence>
<reference evidence="5" key="2">
    <citation type="journal article" date="2023" name="Int. J. Mol. Sci.">
        <title>De Novo Assembly and Annotation of 11 Diverse Shrub Willow (Salix) Genomes Reveals Novel Gene Organization in Sex-Linked Regions.</title>
        <authorList>
            <person name="Hyden B."/>
            <person name="Feng K."/>
            <person name="Yates T.B."/>
            <person name="Jawdy S."/>
            <person name="Cereghino C."/>
            <person name="Smart L.B."/>
            <person name="Muchero W."/>
        </authorList>
    </citation>
    <scope>NUCLEOTIDE SEQUENCE [LARGE SCALE GENOMIC DNA]</scope>
    <source>
        <tissue evidence="5">Shoot tip</tissue>
    </source>
</reference>
<evidence type="ECO:0000259" key="4">
    <source>
        <dbReference type="Pfam" id="PF14577"/>
    </source>
</evidence>
<dbReference type="OrthoDB" id="274691at2759"/>